<dbReference type="RefSeq" id="WP_062089538.1">
    <property type="nucleotide sequence ID" value="NZ_FCOK02000039.1"/>
</dbReference>
<dbReference type="EMBL" id="FCOK02000039">
    <property type="protein sequence ID" value="SAL50784.1"/>
    <property type="molecule type" value="Genomic_DNA"/>
</dbReference>
<dbReference type="OrthoDB" id="9109446at2"/>
<dbReference type="AlphaFoldDB" id="A0A158I2J5"/>
<name>A0A158I2J5_9BURK</name>
<protein>
    <submittedName>
        <fullName evidence="1">Uncharacterized protein</fullName>
    </submittedName>
</protein>
<gene>
    <name evidence="1" type="ORF">AWB69_05171</name>
</gene>
<evidence type="ECO:0000313" key="2">
    <source>
        <dbReference type="Proteomes" id="UP000054683"/>
    </source>
</evidence>
<evidence type="ECO:0000313" key="1">
    <source>
        <dbReference type="EMBL" id="SAL50784.1"/>
    </source>
</evidence>
<sequence length="61" mass="7422">MFAKFSKTLNEFFFLTEEQKRESYLGKSVDFVDLERRIHAFEMNHQPITLYSDSTSRDRHF</sequence>
<proteinExistence type="predicted"/>
<organism evidence="1 2">
    <name type="scientific">Caballeronia udeis</name>
    <dbReference type="NCBI Taxonomy" id="1232866"/>
    <lineage>
        <taxon>Bacteria</taxon>
        <taxon>Pseudomonadati</taxon>
        <taxon>Pseudomonadota</taxon>
        <taxon>Betaproteobacteria</taxon>
        <taxon>Burkholderiales</taxon>
        <taxon>Burkholderiaceae</taxon>
        <taxon>Caballeronia</taxon>
    </lineage>
</organism>
<reference evidence="1 2" key="1">
    <citation type="submission" date="2016-01" db="EMBL/GenBank/DDBJ databases">
        <authorList>
            <person name="Oliw E.H."/>
        </authorList>
    </citation>
    <scope>NUCLEOTIDE SEQUENCE [LARGE SCALE GENOMIC DNA]</scope>
    <source>
        <strain evidence="1">LMG 27134</strain>
    </source>
</reference>
<dbReference type="Proteomes" id="UP000054683">
    <property type="component" value="Unassembled WGS sequence"/>
</dbReference>
<accession>A0A158I2J5</accession>